<proteinExistence type="predicted"/>
<dbReference type="PRINTS" id="PR00455">
    <property type="entry name" value="HTHTETR"/>
</dbReference>
<dbReference type="PANTHER" id="PTHR30055">
    <property type="entry name" value="HTH-TYPE TRANSCRIPTIONAL REGULATOR RUTR"/>
    <property type="match status" value="1"/>
</dbReference>
<dbReference type="Proteomes" id="UP000198891">
    <property type="component" value="Unassembled WGS sequence"/>
</dbReference>
<dbReference type="InterPro" id="IPR050109">
    <property type="entry name" value="HTH-type_TetR-like_transc_reg"/>
</dbReference>
<dbReference type="GO" id="GO:0000976">
    <property type="term" value="F:transcription cis-regulatory region binding"/>
    <property type="evidence" value="ECO:0007669"/>
    <property type="project" value="TreeGrafter"/>
</dbReference>
<sequence length="208" mass="22600">MSSVIEKKSRMAADERRVLVLDAASTVFGNAGYAGATTDMVARAAGVSQPYVVRMFGTKEQLFLEVLHRALERIMSAFREAIAGDPEVPVARRLGNAYFTLTADRSILLNLMHAFVLGADPVIGVQARCGFMDVYRLLREEAGMSAEEASEFLAGGMLANVVLGMRLFDDYATDPAVRELLGAVFPEKLELIRKGHPPLPASTPPRVT</sequence>
<evidence type="ECO:0000256" key="1">
    <source>
        <dbReference type="ARBA" id="ARBA00023125"/>
    </source>
</evidence>
<dbReference type="PANTHER" id="PTHR30055:SF146">
    <property type="entry name" value="HTH-TYPE TRANSCRIPTIONAL DUAL REGULATOR CECR"/>
    <property type="match status" value="1"/>
</dbReference>
<protein>
    <submittedName>
        <fullName evidence="4">Transcriptional regulator, TetR family</fullName>
    </submittedName>
</protein>
<dbReference type="AlphaFoldDB" id="A0A1H3RVH8"/>
<feature type="domain" description="HTH tetR-type" evidence="3">
    <location>
        <begin position="14"/>
        <end position="74"/>
    </location>
</feature>
<dbReference type="PROSITE" id="PS50977">
    <property type="entry name" value="HTH_TETR_2"/>
    <property type="match status" value="1"/>
</dbReference>
<dbReference type="RefSeq" id="WP_092555285.1">
    <property type="nucleotide sequence ID" value="NZ_FNPZ01000003.1"/>
</dbReference>
<gene>
    <name evidence="4" type="ORF">SAMN05216554_3058</name>
</gene>
<dbReference type="SUPFAM" id="SSF46689">
    <property type="entry name" value="Homeodomain-like"/>
    <property type="match status" value="1"/>
</dbReference>
<dbReference type="EMBL" id="FNPZ01000003">
    <property type="protein sequence ID" value="SDZ28869.1"/>
    <property type="molecule type" value="Genomic_DNA"/>
</dbReference>
<evidence type="ECO:0000259" key="3">
    <source>
        <dbReference type="PROSITE" id="PS50977"/>
    </source>
</evidence>
<evidence type="ECO:0000313" key="4">
    <source>
        <dbReference type="EMBL" id="SDZ28869.1"/>
    </source>
</evidence>
<evidence type="ECO:0000256" key="2">
    <source>
        <dbReference type="PROSITE-ProRule" id="PRU00335"/>
    </source>
</evidence>
<dbReference type="InterPro" id="IPR001647">
    <property type="entry name" value="HTH_TetR"/>
</dbReference>
<dbReference type="Pfam" id="PF00440">
    <property type="entry name" value="TetR_N"/>
    <property type="match status" value="1"/>
</dbReference>
<name>A0A1H3RVH8_9MICO</name>
<accession>A0A1H3RVH8</accession>
<keyword evidence="1 2" id="KW-0238">DNA-binding</keyword>
<dbReference type="Gene3D" id="1.10.357.10">
    <property type="entry name" value="Tetracycline Repressor, domain 2"/>
    <property type="match status" value="1"/>
</dbReference>
<dbReference type="GO" id="GO:0003700">
    <property type="term" value="F:DNA-binding transcription factor activity"/>
    <property type="evidence" value="ECO:0007669"/>
    <property type="project" value="TreeGrafter"/>
</dbReference>
<organism evidence="4 5">
    <name type="scientific">Herbiconiux ginsengi</name>
    <dbReference type="NCBI Taxonomy" id="381665"/>
    <lineage>
        <taxon>Bacteria</taxon>
        <taxon>Bacillati</taxon>
        <taxon>Actinomycetota</taxon>
        <taxon>Actinomycetes</taxon>
        <taxon>Micrococcales</taxon>
        <taxon>Microbacteriaceae</taxon>
        <taxon>Herbiconiux</taxon>
    </lineage>
</organism>
<evidence type="ECO:0000313" key="5">
    <source>
        <dbReference type="Proteomes" id="UP000198891"/>
    </source>
</evidence>
<dbReference type="OrthoDB" id="3691941at2"/>
<reference evidence="4 5" key="1">
    <citation type="submission" date="2016-10" db="EMBL/GenBank/DDBJ databases">
        <authorList>
            <person name="de Groot N.N."/>
        </authorList>
    </citation>
    <scope>NUCLEOTIDE SEQUENCE [LARGE SCALE GENOMIC DNA]</scope>
    <source>
        <strain evidence="4 5">CGMCC 4.3491</strain>
    </source>
</reference>
<keyword evidence="5" id="KW-1185">Reference proteome</keyword>
<feature type="DNA-binding region" description="H-T-H motif" evidence="2">
    <location>
        <begin position="37"/>
        <end position="56"/>
    </location>
</feature>
<dbReference type="InterPro" id="IPR009057">
    <property type="entry name" value="Homeodomain-like_sf"/>
</dbReference>